<protein>
    <recommendedName>
        <fullName evidence="2">Sema domain-containing protein</fullName>
    </recommendedName>
</protein>
<dbReference type="Proteomes" id="UP001174909">
    <property type="component" value="Unassembled WGS sequence"/>
</dbReference>
<evidence type="ECO:0000313" key="3">
    <source>
        <dbReference type="EMBL" id="CAI8045440.1"/>
    </source>
</evidence>
<sequence>MFQTINANNNWLQFPIVFVGTEKANHSPTPSPTGLEEDYQFSFKFLREKLVTDDIIYSRLARVCRNDPHSTNM</sequence>
<dbReference type="SUPFAM" id="SSF101912">
    <property type="entry name" value="Sema domain"/>
    <property type="match status" value="1"/>
</dbReference>
<organism evidence="3 4">
    <name type="scientific">Geodia barretti</name>
    <name type="common">Barrett's horny sponge</name>
    <dbReference type="NCBI Taxonomy" id="519541"/>
    <lineage>
        <taxon>Eukaryota</taxon>
        <taxon>Metazoa</taxon>
        <taxon>Porifera</taxon>
        <taxon>Demospongiae</taxon>
        <taxon>Heteroscleromorpha</taxon>
        <taxon>Tetractinellida</taxon>
        <taxon>Astrophorina</taxon>
        <taxon>Geodiidae</taxon>
        <taxon>Geodia</taxon>
    </lineage>
</organism>
<dbReference type="InterPro" id="IPR036352">
    <property type="entry name" value="Semap_dom_sf"/>
</dbReference>
<evidence type="ECO:0000259" key="2">
    <source>
        <dbReference type="PROSITE" id="PS51004"/>
    </source>
</evidence>
<feature type="domain" description="Sema" evidence="2">
    <location>
        <begin position="1"/>
        <end position="73"/>
    </location>
</feature>
<dbReference type="PROSITE" id="PS51004">
    <property type="entry name" value="SEMA"/>
    <property type="match status" value="1"/>
</dbReference>
<dbReference type="InterPro" id="IPR001627">
    <property type="entry name" value="Semap_dom"/>
</dbReference>
<gene>
    <name evidence="3" type="ORF">GBAR_LOCUS25134</name>
</gene>
<dbReference type="AlphaFoldDB" id="A0AA35TBU5"/>
<name>A0AA35TBU5_GEOBA</name>
<dbReference type="InterPro" id="IPR015943">
    <property type="entry name" value="WD40/YVTN_repeat-like_dom_sf"/>
</dbReference>
<comment type="caution">
    <text evidence="3">The sequence shown here is derived from an EMBL/GenBank/DDBJ whole genome shotgun (WGS) entry which is preliminary data.</text>
</comment>
<keyword evidence="4" id="KW-1185">Reference proteome</keyword>
<dbReference type="Gene3D" id="2.130.10.10">
    <property type="entry name" value="YVTN repeat-like/Quinoprotein amine dehydrogenase"/>
    <property type="match status" value="1"/>
</dbReference>
<reference evidence="3" key="1">
    <citation type="submission" date="2023-03" db="EMBL/GenBank/DDBJ databases">
        <authorList>
            <person name="Steffen K."/>
            <person name="Cardenas P."/>
        </authorList>
    </citation>
    <scope>NUCLEOTIDE SEQUENCE</scope>
</reference>
<evidence type="ECO:0000256" key="1">
    <source>
        <dbReference type="PROSITE-ProRule" id="PRU00352"/>
    </source>
</evidence>
<dbReference type="EMBL" id="CASHTH010003472">
    <property type="protein sequence ID" value="CAI8045440.1"/>
    <property type="molecule type" value="Genomic_DNA"/>
</dbReference>
<accession>A0AA35TBU5</accession>
<comment type="caution">
    <text evidence="1">Lacks conserved residue(s) required for the propagation of feature annotation.</text>
</comment>
<evidence type="ECO:0000313" key="4">
    <source>
        <dbReference type="Proteomes" id="UP001174909"/>
    </source>
</evidence>
<proteinExistence type="predicted"/>